<organism evidence="1 2">
    <name type="scientific">Caerostris extrusa</name>
    <name type="common">Bark spider</name>
    <name type="synonym">Caerostris bankana</name>
    <dbReference type="NCBI Taxonomy" id="172846"/>
    <lineage>
        <taxon>Eukaryota</taxon>
        <taxon>Metazoa</taxon>
        <taxon>Ecdysozoa</taxon>
        <taxon>Arthropoda</taxon>
        <taxon>Chelicerata</taxon>
        <taxon>Arachnida</taxon>
        <taxon>Araneae</taxon>
        <taxon>Araneomorphae</taxon>
        <taxon>Entelegynae</taxon>
        <taxon>Araneoidea</taxon>
        <taxon>Araneidae</taxon>
        <taxon>Caerostris</taxon>
    </lineage>
</organism>
<dbReference type="Proteomes" id="UP001054945">
    <property type="component" value="Unassembled WGS sequence"/>
</dbReference>
<feature type="non-terminal residue" evidence="1">
    <location>
        <position position="1"/>
    </location>
</feature>
<comment type="caution">
    <text evidence="1">The sequence shown here is derived from an EMBL/GenBank/DDBJ whole genome shotgun (WGS) entry which is preliminary data.</text>
</comment>
<dbReference type="AlphaFoldDB" id="A0AAV4NKC7"/>
<sequence length="266" mass="30210">TEFVLVNYQCVRKDNYEGDDSENDTDIAIPDAKANNVHLTFNAEMELFDFLQFYEQNISEICDSIRESFSTSFNIKIDRIRNVSFNISLGNFSSFNETLEFFKEPEPSVDSIVSLLASALSVNGFDLGIGNRTSRIYEIHQTVDFLESWCNPKEGGEMKKYWNSDFKLILNDNVTSTMGERIKNLINVSGLAVVCDWKVQLNESCARIILEKHEYLIQENGSVLILNGSTDSIDVSVFEEAENESIVVCLLSSKIIVDDDYYMENG</sequence>
<protein>
    <submittedName>
        <fullName evidence="1">G-protein coupled receptor Mth2</fullName>
    </submittedName>
</protein>
<reference evidence="1 2" key="1">
    <citation type="submission" date="2021-06" db="EMBL/GenBank/DDBJ databases">
        <title>Caerostris extrusa draft genome.</title>
        <authorList>
            <person name="Kono N."/>
            <person name="Arakawa K."/>
        </authorList>
    </citation>
    <scope>NUCLEOTIDE SEQUENCE [LARGE SCALE GENOMIC DNA]</scope>
</reference>
<keyword evidence="1" id="KW-0675">Receptor</keyword>
<evidence type="ECO:0000313" key="1">
    <source>
        <dbReference type="EMBL" id="GIX84938.1"/>
    </source>
</evidence>
<proteinExistence type="predicted"/>
<gene>
    <name evidence="1" type="primary">mth2_3</name>
    <name evidence="1" type="ORF">CEXT_407211</name>
</gene>
<dbReference type="EMBL" id="BPLR01003466">
    <property type="protein sequence ID" value="GIX84938.1"/>
    <property type="molecule type" value="Genomic_DNA"/>
</dbReference>
<accession>A0AAV4NKC7</accession>
<keyword evidence="2" id="KW-1185">Reference proteome</keyword>
<name>A0AAV4NKC7_CAEEX</name>
<evidence type="ECO:0000313" key="2">
    <source>
        <dbReference type="Proteomes" id="UP001054945"/>
    </source>
</evidence>